<evidence type="ECO:0000259" key="9">
    <source>
        <dbReference type="PROSITE" id="PS50970"/>
    </source>
</evidence>
<feature type="binding site" evidence="8">
    <location>
        <position position="194"/>
    </location>
    <ligand>
        <name>Zn(2+)</name>
        <dbReference type="ChEBI" id="CHEBI:29105"/>
    </ligand>
</feature>
<dbReference type="CDD" id="cd00537">
    <property type="entry name" value="MTHFR"/>
    <property type="match status" value="1"/>
</dbReference>
<evidence type="ECO:0000256" key="2">
    <source>
        <dbReference type="ARBA" id="ARBA00004777"/>
    </source>
</evidence>
<dbReference type="SUPFAM" id="SSF82282">
    <property type="entry name" value="Homocysteine S-methyltransferase"/>
    <property type="match status" value="1"/>
</dbReference>
<evidence type="ECO:0000256" key="7">
    <source>
        <dbReference type="ARBA" id="ARBA00023002"/>
    </source>
</evidence>
<dbReference type="GO" id="GO:0046872">
    <property type="term" value="F:metal ion binding"/>
    <property type="evidence" value="ECO:0007669"/>
    <property type="project" value="UniProtKB-KW"/>
</dbReference>
<dbReference type="EMBL" id="NFKK01000001">
    <property type="protein sequence ID" value="OUP54645.1"/>
    <property type="molecule type" value="Genomic_DNA"/>
</dbReference>
<dbReference type="SUPFAM" id="SSF51730">
    <property type="entry name" value="FAD-linked oxidoreductase"/>
    <property type="match status" value="1"/>
</dbReference>
<evidence type="ECO:0000256" key="6">
    <source>
        <dbReference type="ARBA" id="ARBA00022827"/>
    </source>
</evidence>
<comment type="cofactor">
    <cofactor evidence="1">
        <name>FAD</name>
        <dbReference type="ChEBI" id="CHEBI:57692"/>
    </cofactor>
</comment>
<dbReference type="PANTHER" id="PTHR11103:SF18">
    <property type="entry name" value="SLR1189 PROTEIN"/>
    <property type="match status" value="1"/>
</dbReference>
<comment type="pathway">
    <text evidence="2">One-carbon metabolism; tetrahydrofolate interconversion.</text>
</comment>
<dbReference type="InterPro" id="IPR036589">
    <property type="entry name" value="HCY_dom_sf"/>
</dbReference>
<dbReference type="Proteomes" id="UP000195897">
    <property type="component" value="Unassembled WGS sequence"/>
</dbReference>
<dbReference type="AlphaFoldDB" id="A0A1Y4LD48"/>
<feature type="binding site" evidence="8">
    <location>
        <position position="267"/>
    </location>
    <ligand>
        <name>Zn(2+)</name>
        <dbReference type="ChEBI" id="CHEBI:29105"/>
    </ligand>
</feature>
<evidence type="ECO:0000313" key="11">
    <source>
        <dbReference type="Proteomes" id="UP000195897"/>
    </source>
</evidence>
<dbReference type="Gene3D" id="3.20.20.220">
    <property type="match status" value="1"/>
</dbReference>
<dbReference type="Gene3D" id="3.20.20.330">
    <property type="entry name" value="Homocysteine-binding-like domain"/>
    <property type="match status" value="1"/>
</dbReference>
<keyword evidence="7" id="KW-0560">Oxidoreductase</keyword>
<evidence type="ECO:0000256" key="8">
    <source>
        <dbReference type="PROSITE-ProRule" id="PRU00333"/>
    </source>
</evidence>
<keyword evidence="3 8" id="KW-0489">Methyltransferase</keyword>
<dbReference type="PANTHER" id="PTHR11103">
    <property type="entry name" value="SLR1189 PROTEIN"/>
    <property type="match status" value="1"/>
</dbReference>
<evidence type="ECO:0000313" key="10">
    <source>
        <dbReference type="EMBL" id="OUP54645.1"/>
    </source>
</evidence>
<dbReference type="GO" id="GO:0035999">
    <property type="term" value="P:tetrahydrofolate interconversion"/>
    <property type="evidence" value="ECO:0007669"/>
    <property type="project" value="UniProtKB-UniPathway"/>
</dbReference>
<dbReference type="GO" id="GO:0008168">
    <property type="term" value="F:methyltransferase activity"/>
    <property type="evidence" value="ECO:0007669"/>
    <property type="project" value="UniProtKB-UniRule"/>
</dbReference>
<evidence type="ECO:0000256" key="3">
    <source>
        <dbReference type="ARBA" id="ARBA00022603"/>
    </source>
</evidence>
<proteinExistence type="predicted"/>
<keyword evidence="5 8" id="KW-0808">Transferase</keyword>
<accession>A0A1Y4LD48</accession>
<comment type="cofactor">
    <cofactor evidence="8">
        <name>Zn(2+)</name>
        <dbReference type="ChEBI" id="CHEBI:29105"/>
    </cofactor>
</comment>
<keyword evidence="4" id="KW-0285">Flavoprotein</keyword>
<feature type="domain" description="Hcy-binding" evidence="9">
    <location>
        <begin position="1"/>
        <end position="282"/>
    </location>
</feature>
<dbReference type="RefSeq" id="WP_087370124.1">
    <property type="nucleotide sequence ID" value="NZ_NFKK01000001.1"/>
</dbReference>
<reference evidence="11" key="1">
    <citation type="submission" date="2017-04" db="EMBL/GenBank/DDBJ databases">
        <title>Function of individual gut microbiota members based on whole genome sequencing of pure cultures obtained from chicken caecum.</title>
        <authorList>
            <person name="Medvecky M."/>
            <person name="Cejkova D."/>
            <person name="Polansky O."/>
            <person name="Karasova D."/>
            <person name="Kubasova T."/>
            <person name="Cizek A."/>
            <person name="Rychlik I."/>
        </authorList>
    </citation>
    <scope>NUCLEOTIDE SEQUENCE [LARGE SCALE GENOMIC DNA]</scope>
    <source>
        <strain evidence="11">An180</strain>
    </source>
</reference>
<evidence type="ECO:0000256" key="5">
    <source>
        <dbReference type="ARBA" id="ARBA00022679"/>
    </source>
</evidence>
<sequence>MELREYLKHKTLLFDGAMGTYFRSVHPEYPGKCELANCNAPAKVAEVHKNYLESGARAIKTNTFAANTHALECKFDEVRTVIRQGWKIATKVAEPYRAFVFADIGPITDPNGEYEQIVDEFLALGAKNFLFETWSDDDDLYALAAYIKARCPDAFLIASFAVSPDGFTRQGLSARAVLERVTNCPVIDAAGFNCVSGPNHLLAQARANADLFGKERPAADPAMLSVMPNAGYPTIVDGRTFFENRAGYFASRMVEIVAAGAKIIGGCCGTTPEHIRLTAEALNEEEIKPEPAAAQVEVKPRKVKNRLADKFAAKKRVIAVELDPPADDNLEKFMAGAKALKEAGVDAVTIADCPIARARADSSLLAAKLRRELDIDPIPHMTCRDRNINATKALLLGLSAEEVRNVLVVTGDPIPSAERDEVKGVFSFNSAVLAGYIRELGEQGVTAPFRVFGALNVNAANFEVELRKAKRKVEQGVAGFLTQPVFTSRAFENLIHAHEELDADILGGVIPIVSHRNALYMNNEVAGIEISQGVINRYEGLDREAAEDLAVDLSVQLAQRMEPYTAGWYFITPFQRVSLITRILRELNKSTETDHS</sequence>
<keyword evidence="6" id="KW-0274">FAD</keyword>
<dbReference type="PROSITE" id="PS50970">
    <property type="entry name" value="HCY"/>
    <property type="match status" value="1"/>
</dbReference>
<keyword evidence="8" id="KW-0862">Zinc</keyword>
<keyword evidence="8" id="KW-0479">Metal-binding</keyword>
<dbReference type="InterPro" id="IPR003171">
    <property type="entry name" value="Mehydrof_redctse-like"/>
</dbReference>
<dbReference type="NCBIfam" id="NF006396">
    <property type="entry name" value="PRK08645.1"/>
    <property type="match status" value="1"/>
</dbReference>
<dbReference type="InterPro" id="IPR029041">
    <property type="entry name" value="FAD-linked_oxidoreductase-like"/>
</dbReference>
<gene>
    <name evidence="10" type="ORF">B5F17_01695</name>
</gene>
<dbReference type="GO" id="GO:0006555">
    <property type="term" value="P:methionine metabolic process"/>
    <property type="evidence" value="ECO:0007669"/>
    <property type="project" value="InterPro"/>
</dbReference>
<evidence type="ECO:0000256" key="1">
    <source>
        <dbReference type="ARBA" id="ARBA00001974"/>
    </source>
</evidence>
<protein>
    <submittedName>
        <fullName evidence="10">Bifunctional homocysteine S-methyltransferase/methylenetetrahydrofolate reductase</fullName>
    </submittedName>
</protein>
<dbReference type="GO" id="GO:0032259">
    <property type="term" value="P:methylation"/>
    <property type="evidence" value="ECO:0007669"/>
    <property type="project" value="UniProtKB-KW"/>
</dbReference>
<dbReference type="Pfam" id="PF02574">
    <property type="entry name" value="S-methyl_trans"/>
    <property type="match status" value="1"/>
</dbReference>
<comment type="caution">
    <text evidence="10">The sequence shown here is derived from an EMBL/GenBank/DDBJ whole genome shotgun (WGS) entry which is preliminary data.</text>
</comment>
<dbReference type="GO" id="GO:0004489">
    <property type="term" value="F:methylenetetrahydrofolate reductase [NAD(P)H] activity"/>
    <property type="evidence" value="ECO:0007669"/>
    <property type="project" value="InterPro"/>
</dbReference>
<dbReference type="InterPro" id="IPR003726">
    <property type="entry name" value="HCY_dom"/>
</dbReference>
<organism evidence="10 11">
    <name type="scientific">Butyricicoccus pullicaecorum</name>
    <dbReference type="NCBI Taxonomy" id="501571"/>
    <lineage>
        <taxon>Bacteria</taxon>
        <taxon>Bacillati</taxon>
        <taxon>Bacillota</taxon>
        <taxon>Clostridia</taxon>
        <taxon>Eubacteriales</taxon>
        <taxon>Butyricicoccaceae</taxon>
        <taxon>Butyricicoccus</taxon>
    </lineage>
</organism>
<feature type="binding site" evidence="8">
    <location>
        <position position="268"/>
    </location>
    <ligand>
        <name>Zn(2+)</name>
        <dbReference type="ChEBI" id="CHEBI:29105"/>
    </ligand>
</feature>
<evidence type="ECO:0000256" key="4">
    <source>
        <dbReference type="ARBA" id="ARBA00022630"/>
    </source>
</evidence>
<name>A0A1Y4LD48_9FIRM</name>
<dbReference type="Pfam" id="PF02219">
    <property type="entry name" value="MTHFR"/>
    <property type="match status" value="1"/>
</dbReference>
<dbReference type="UniPathway" id="UPA00193"/>